<protein>
    <recommendedName>
        <fullName evidence="12">Sulphur transport domain-containing protein</fullName>
    </recommendedName>
</protein>
<dbReference type="STRING" id="644282.Deba_1761"/>
<keyword evidence="5 9" id="KW-0812">Transmembrane</keyword>
<evidence type="ECO:0000256" key="4">
    <source>
        <dbReference type="ARBA" id="ARBA00022519"/>
    </source>
</evidence>
<feature type="transmembrane region" description="Helical" evidence="9">
    <location>
        <begin position="21"/>
        <end position="42"/>
    </location>
</feature>
<feature type="transmembrane region" description="Helical" evidence="9">
    <location>
        <begin position="80"/>
        <end position="100"/>
    </location>
</feature>
<dbReference type="GO" id="GO:0005886">
    <property type="term" value="C:plasma membrane"/>
    <property type="evidence" value="ECO:0007669"/>
    <property type="project" value="UniProtKB-SubCell"/>
</dbReference>
<keyword evidence="6 9" id="KW-1133">Transmembrane helix</keyword>
<keyword evidence="2" id="KW-0813">Transport</keyword>
<feature type="transmembrane region" description="Helical" evidence="9">
    <location>
        <begin position="220"/>
        <end position="238"/>
    </location>
</feature>
<keyword evidence="4" id="KW-0997">Cell inner membrane</keyword>
<accession>E1QHT5</accession>
<dbReference type="AlphaFoldDB" id="E1QHT5"/>
<feature type="transmembrane region" description="Helical" evidence="9">
    <location>
        <begin position="322"/>
        <end position="342"/>
    </location>
</feature>
<feature type="transmembrane region" description="Helical" evidence="9">
    <location>
        <begin position="289"/>
        <end position="310"/>
    </location>
</feature>
<dbReference type="eggNOG" id="COG2391">
    <property type="taxonomic scope" value="Bacteria"/>
</dbReference>
<evidence type="ECO:0000256" key="6">
    <source>
        <dbReference type="ARBA" id="ARBA00022989"/>
    </source>
</evidence>
<keyword evidence="11" id="KW-1185">Reference proteome</keyword>
<feature type="transmembrane region" description="Helical" evidence="9">
    <location>
        <begin position="143"/>
        <end position="164"/>
    </location>
</feature>
<feature type="transmembrane region" description="Helical" evidence="9">
    <location>
        <begin position="195"/>
        <end position="214"/>
    </location>
</feature>
<evidence type="ECO:0000256" key="7">
    <source>
        <dbReference type="ARBA" id="ARBA00023136"/>
    </source>
</evidence>
<evidence type="ECO:0000256" key="3">
    <source>
        <dbReference type="ARBA" id="ARBA00022475"/>
    </source>
</evidence>
<sequence length="395" mass="42947">MSESVMVEKFKEGYAALFEKNWPLWVGGILLALLGTLCMVATRPWGVVGGLRVWADWLFYGVGLYDQAPRHALFLSDSAILTWGLLFGAFGSALLSRQFALRMAPGLELGKGVVGGVLMGVGSVMAGGCNVGGFYTALAAGSVSGFAMMIGLIVGAMIGLKYLLWEIEHITTKPPKQKQASSGQGGVDWDKVQPWLGGAFFLFLIGYAYCLSLRAYTDQAILMMLAMGIGLVIQRCRFCFVRAFRDPFMTGEAEATRAVALSVIISVIGFMLVKWYNSDLEMIYTYHHWIGGLVGGVIFGMGMLLSGGCGSGSLWRAGEGHVKLIIVVICFALSNSLFKQYVFTNEVAEAWGKGFLFLPNLVGGYFWAIIISAAVMLAWWAIMAWNEETDKLTLT</sequence>
<evidence type="ECO:0000256" key="8">
    <source>
        <dbReference type="ARBA" id="ARBA00035655"/>
    </source>
</evidence>
<dbReference type="Proteomes" id="UP000009047">
    <property type="component" value="Chromosome"/>
</dbReference>
<evidence type="ECO:0000256" key="9">
    <source>
        <dbReference type="SAM" id="Phobius"/>
    </source>
</evidence>
<organism evidence="10 11">
    <name type="scientific">Desulfarculus baarsii (strain ATCC 33931 / DSM 2075 / LMG 7858 / VKM B-1802 / 2st14)</name>
    <dbReference type="NCBI Taxonomy" id="644282"/>
    <lineage>
        <taxon>Bacteria</taxon>
        <taxon>Pseudomonadati</taxon>
        <taxon>Thermodesulfobacteriota</taxon>
        <taxon>Desulfarculia</taxon>
        <taxon>Desulfarculales</taxon>
        <taxon>Desulfarculaceae</taxon>
        <taxon>Desulfarculus</taxon>
    </lineage>
</organism>
<feature type="transmembrane region" description="Helical" evidence="9">
    <location>
        <begin position="112"/>
        <end position="137"/>
    </location>
</feature>
<dbReference type="HOGENOM" id="CLU_052478_0_0_7"/>
<dbReference type="InterPro" id="IPR007272">
    <property type="entry name" value="Sulf_transp_TsuA/YedE"/>
</dbReference>
<dbReference type="Pfam" id="PF04143">
    <property type="entry name" value="Sulf_transp"/>
    <property type="match status" value="2"/>
</dbReference>
<keyword evidence="3" id="KW-1003">Cell membrane</keyword>
<dbReference type="PANTHER" id="PTHR30574">
    <property type="entry name" value="INNER MEMBRANE PROTEIN YEDE"/>
    <property type="match status" value="1"/>
</dbReference>
<name>E1QHT5_DESB2</name>
<evidence type="ECO:0008006" key="12">
    <source>
        <dbReference type="Google" id="ProtNLM"/>
    </source>
</evidence>
<comment type="similarity">
    <text evidence="8">Belongs to the TsuA/YedE (TC 9.B.102) family.</text>
</comment>
<comment type="subcellular location">
    <subcellularLocation>
        <location evidence="1">Cell inner membrane</location>
        <topology evidence="1">Multi-pass membrane protein</topology>
    </subcellularLocation>
</comment>
<dbReference type="PANTHER" id="PTHR30574:SF1">
    <property type="entry name" value="SULPHUR TRANSPORT DOMAIN-CONTAINING PROTEIN"/>
    <property type="match status" value="1"/>
</dbReference>
<evidence type="ECO:0000313" key="10">
    <source>
        <dbReference type="EMBL" id="ADK85128.1"/>
    </source>
</evidence>
<evidence type="ECO:0000313" key="11">
    <source>
        <dbReference type="Proteomes" id="UP000009047"/>
    </source>
</evidence>
<reference evidence="10 11" key="1">
    <citation type="journal article" date="2010" name="Stand. Genomic Sci.">
        <title>Complete genome sequence of Desulfarculus baarsii type strain (2st14).</title>
        <authorList>
            <person name="Sun H."/>
            <person name="Spring S."/>
            <person name="Lapidus A."/>
            <person name="Davenport K."/>
            <person name="Del Rio T.G."/>
            <person name="Tice H."/>
            <person name="Nolan M."/>
            <person name="Copeland A."/>
            <person name="Cheng J.F."/>
            <person name="Lucas S."/>
            <person name="Tapia R."/>
            <person name="Goodwin L."/>
            <person name="Pitluck S."/>
            <person name="Ivanova N."/>
            <person name="Pagani I."/>
            <person name="Mavromatis K."/>
            <person name="Ovchinnikova G."/>
            <person name="Pati A."/>
            <person name="Chen A."/>
            <person name="Palaniappan K."/>
            <person name="Hauser L."/>
            <person name="Chang Y.J."/>
            <person name="Jeffries C.D."/>
            <person name="Detter J.C."/>
            <person name="Han C."/>
            <person name="Rohde M."/>
            <person name="Brambilla E."/>
            <person name="Goker M."/>
            <person name="Woyke T."/>
            <person name="Bristow J."/>
            <person name="Eisen J.A."/>
            <person name="Markowitz V."/>
            <person name="Hugenholtz P."/>
            <person name="Kyrpides N.C."/>
            <person name="Klenk H.P."/>
            <person name="Land M."/>
        </authorList>
    </citation>
    <scope>NUCLEOTIDE SEQUENCE [LARGE SCALE GENOMIC DNA]</scope>
    <source>
        <strain evidence="11">ATCC 33931 / DSM 2075 / LMG 7858 / VKM B-1802 / 2st14</strain>
    </source>
</reference>
<feature type="transmembrane region" description="Helical" evidence="9">
    <location>
        <begin position="258"/>
        <end position="277"/>
    </location>
</feature>
<evidence type="ECO:0000256" key="1">
    <source>
        <dbReference type="ARBA" id="ARBA00004429"/>
    </source>
</evidence>
<evidence type="ECO:0000256" key="2">
    <source>
        <dbReference type="ARBA" id="ARBA00022448"/>
    </source>
</evidence>
<dbReference type="OrthoDB" id="9794165at2"/>
<feature type="transmembrane region" description="Helical" evidence="9">
    <location>
        <begin position="362"/>
        <end position="382"/>
    </location>
</feature>
<evidence type="ECO:0000256" key="5">
    <source>
        <dbReference type="ARBA" id="ARBA00022692"/>
    </source>
</evidence>
<gene>
    <name evidence="10" type="ordered locus">Deba_1761</name>
</gene>
<dbReference type="EMBL" id="CP002085">
    <property type="protein sequence ID" value="ADK85128.1"/>
    <property type="molecule type" value="Genomic_DNA"/>
</dbReference>
<dbReference type="KEGG" id="dbr:Deba_1761"/>
<proteinExistence type="inferred from homology"/>
<keyword evidence="7 9" id="KW-0472">Membrane</keyword>
<dbReference type="RefSeq" id="WP_013258580.1">
    <property type="nucleotide sequence ID" value="NC_014365.1"/>
</dbReference>